<dbReference type="RefSeq" id="WP_203901510.1">
    <property type="nucleotide sequence ID" value="NZ_BOPF01000018.1"/>
</dbReference>
<feature type="transmembrane region" description="Helical" evidence="1">
    <location>
        <begin position="235"/>
        <end position="257"/>
    </location>
</feature>
<evidence type="ECO:0000313" key="3">
    <source>
        <dbReference type="Proteomes" id="UP000619260"/>
    </source>
</evidence>
<protein>
    <submittedName>
        <fullName evidence="2">Uncharacterized protein</fullName>
    </submittedName>
</protein>
<reference evidence="2" key="1">
    <citation type="submission" date="2021-01" db="EMBL/GenBank/DDBJ databases">
        <title>Whole genome shotgun sequence of Virgisporangium aliadipatigenens NBRC 105644.</title>
        <authorList>
            <person name="Komaki H."/>
            <person name="Tamura T."/>
        </authorList>
    </citation>
    <scope>NUCLEOTIDE SEQUENCE</scope>
    <source>
        <strain evidence="2">NBRC 105644</strain>
    </source>
</reference>
<keyword evidence="3" id="KW-1185">Reference proteome</keyword>
<keyword evidence="1" id="KW-0472">Membrane</keyword>
<dbReference type="Proteomes" id="UP000619260">
    <property type="component" value="Unassembled WGS sequence"/>
</dbReference>
<proteinExistence type="predicted"/>
<gene>
    <name evidence="2" type="ORF">Val02_49070</name>
</gene>
<feature type="transmembrane region" description="Helical" evidence="1">
    <location>
        <begin position="81"/>
        <end position="103"/>
    </location>
</feature>
<keyword evidence="1" id="KW-0812">Transmembrane</keyword>
<feature type="transmembrane region" description="Helical" evidence="1">
    <location>
        <begin position="56"/>
        <end position="74"/>
    </location>
</feature>
<keyword evidence="1" id="KW-1133">Transmembrane helix</keyword>
<feature type="transmembrane region" description="Helical" evidence="1">
    <location>
        <begin position="123"/>
        <end position="146"/>
    </location>
</feature>
<feature type="transmembrane region" description="Helical" evidence="1">
    <location>
        <begin position="269"/>
        <end position="290"/>
    </location>
</feature>
<dbReference type="AlphaFoldDB" id="A0A8J3YQH2"/>
<name>A0A8J3YQH2_9ACTN</name>
<sequence length="319" mass="32686">MKALLGMVWRAVRPVGAFQRSVWWAGTLLVFSGAAHLVVAAVDGGSWWGPVSWRKPVAFGFSMGLLFWSLVWILRQAPQRWWVRVPAGIVAFCGTVEVGLITMQRWRGVASHFNDTTPVDAGIWSAIGTLILPLTLGVAWLTVAVLARFPGSIASRIAAVTGLAAVLAAGAIGKDMAAIGEAAFDATGQVPADILFGAAGSAKLAHAVGLHGIQILALLAIGLDAGRLRPRQGGLAMLAAALGFAAVFGAVAATAYAGRAPYAPTVAMSLLLVGGAIAVATVAVTAFALLPGRRTGTAEASAPAPLRASVRIGTGWAGR</sequence>
<comment type="caution">
    <text evidence="2">The sequence shown here is derived from an EMBL/GenBank/DDBJ whole genome shotgun (WGS) entry which is preliminary data.</text>
</comment>
<evidence type="ECO:0000313" key="2">
    <source>
        <dbReference type="EMBL" id="GIJ48021.1"/>
    </source>
</evidence>
<feature type="transmembrane region" description="Helical" evidence="1">
    <location>
        <begin position="153"/>
        <end position="172"/>
    </location>
</feature>
<evidence type="ECO:0000256" key="1">
    <source>
        <dbReference type="SAM" id="Phobius"/>
    </source>
</evidence>
<dbReference type="EMBL" id="BOPF01000018">
    <property type="protein sequence ID" value="GIJ48021.1"/>
    <property type="molecule type" value="Genomic_DNA"/>
</dbReference>
<accession>A0A8J3YQH2</accession>
<feature type="transmembrane region" description="Helical" evidence="1">
    <location>
        <begin position="204"/>
        <end position="223"/>
    </location>
</feature>
<organism evidence="2 3">
    <name type="scientific">Virgisporangium aliadipatigenens</name>
    <dbReference type="NCBI Taxonomy" id="741659"/>
    <lineage>
        <taxon>Bacteria</taxon>
        <taxon>Bacillati</taxon>
        <taxon>Actinomycetota</taxon>
        <taxon>Actinomycetes</taxon>
        <taxon>Micromonosporales</taxon>
        <taxon>Micromonosporaceae</taxon>
        <taxon>Virgisporangium</taxon>
    </lineage>
</organism>